<evidence type="ECO:0000256" key="2">
    <source>
        <dbReference type="ARBA" id="ARBA00007476"/>
    </source>
</evidence>
<comment type="caution">
    <text evidence="10">The sequence shown here is derived from an EMBL/GenBank/DDBJ whole genome shotgun (WGS) entry which is preliminary data.</text>
</comment>
<dbReference type="GO" id="GO:0016301">
    <property type="term" value="F:kinase activity"/>
    <property type="evidence" value="ECO:0007669"/>
    <property type="project" value="UniProtKB-KW"/>
</dbReference>
<name>A0A9Q5CF80_CLOBE</name>
<dbReference type="PANTHER" id="PTHR47837:SF1">
    <property type="entry name" value="GTP PYROPHOSPHOKINASE YJBM"/>
    <property type="match status" value="1"/>
</dbReference>
<dbReference type="Gene3D" id="1.10.287.860">
    <property type="entry name" value="Nucleotidyltransferase"/>
    <property type="match status" value="1"/>
</dbReference>
<comment type="similarity">
    <text evidence="2">Belongs to the RelA/SpoT family.</text>
</comment>
<gene>
    <name evidence="9" type="ORF">B0H41_004744</name>
    <name evidence="10" type="ORF">DFH45_002478</name>
</gene>
<sequence>MKLRNDSNVLKGDIMAMNDWKVFLMPYEQAVDELKVKLKSIRKEYRKKNEYSPIEFVTGRVKEVSSMLEKANKFEIPIDRIRYELEDIAGIRIMCQFVDDIDTVVQILRERKDMQILYEKDYVRNVKESGYRSYHMIIKYPVNMAEGLVEILAEFQIRTLAMNFWATIEHSLNYKYKQHIPEQLKEKLKRSADAAFRLDEEMLEIKDEIKDAQKLFEVKSHLISNIMNLLLTLISLGKETEAARFQKTLNKLIEDGEVWELNSLLFSVKREIEKYTD</sequence>
<comment type="pathway">
    <text evidence="1">Purine metabolism; ppGpp biosynthesis; ppGpp from GTP: step 1/2.</text>
</comment>
<evidence type="ECO:0000256" key="5">
    <source>
        <dbReference type="ARBA" id="ARBA00022741"/>
    </source>
</evidence>
<dbReference type="InterPro" id="IPR007685">
    <property type="entry name" value="RelA_SpoT"/>
</dbReference>
<dbReference type="InterPro" id="IPR043519">
    <property type="entry name" value="NT_sf"/>
</dbReference>
<reference evidence="10" key="1">
    <citation type="submission" date="2020-05" db="EMBL/GenBank/DDBJ databases">
        <title>Genomic insights into acetone-butanol-ethanol (ABE) fermentation by sequencing solventogenic clostridia strains.</title>
        <authorList>
            <person name="Brown S."/>
        </authorList>
    </citation>
    <scope>NUCLEOTIDE SEQUENCE</scope>
    <source>
        <strain evidence="10">DJ126</strain>
    </source>
</reference>
<dbReference type="PANTHER" id="PTHR47837">
    <property type="entry name" value="GTP PYROPHOSPHOKINASE YJBM"/>
    <property type="match status" value="1"/>
</dbReference>
<dbReference type="Gene3D" id="3.30.460.10">
    <property type="entry name" value="Beta Polymerase, domain 2"/>
    <property type="match status" value="1"/>
</dbReference>
<dbReference type="SMART" id="SM00954">
    <property type="entry name" value="RelA_SpoT"/>
    <property type="match status" value="1"/>
</dbReference>
<proteinExistence type="inferred from homology"/>
<reference evidence="9" key="2">
    <citation type="submission" date="2020-05" db="EMBL/GenBank/DDBJ databases">
        <authorList>
            <person name="Brown S."/>
            <person name="Huntemann M."/>
            <person name="Clum A."/>
            <person name="Spunde A."/>
            <person name="Palaniappan K."/>
            <person name="Ritter S."/>
            <person name="Mikhailova N."/>
            <person name="Chen I.-M."/>
            <person name="Stamatis D."/>
            <person name="Reddy T."/>
            <person name="O'Malley R."/>
            <person name="Daum C."/>
            <person name="Shapiro N."/>
            <person name="Ivanova N."/>
            <person name="Kyrpides N."/>
            <person name="Woyke T."/>
        </authorList>
    </citation>
    <scope>NUCLEOTIDE SEQUENCE</scope>
    <source>
        <strain evidence="9">DJ080</strain>
    </source>
</reference>
<dbReference type="AlphaFoldDB" id="A0A9Q5CF80"/>
<feature type="domain" description="RelA/SpoT" evidence="8">
    <location>
        <begin position="59"/>
        <end position="180"/>
    </location>
</feature>
<evidence type="ECO:0000256" key="3">
    <source>
        <dbReference type="ARBA" id="ARBA00011881"/>
    </source>
</evidence>
<keyword evidence="7" id="KW-0067">ATP-binding</keyword>
<dbReference type="EMBL" id="JABSWW010000001">
    <property type="protein sequence ID" value="NRT91065.1"/>
    <property type="molecule type" value="Genomic_DNA"/>
</dbReference>
<dbReference type="Proteomes" id="UP000821656">
    <property type="component" value="Unassembled WGS sequence"/>
</dbReference>
<dbReference type="FunFam" id="3.30.460.10:FF:000012">
    <property type="entry name" value="GTP pyrophosphokinase YjbM"/>
    <property type="match status" value="1"/>
</dbReference>
<dbReference type="SUPFAM" id="SSF81301">
    <property type="entry name" value="Nucleotidyltransferase"/>
    <property type="match status" value="1"/>
</dbReference>
<dbReference type="GO" id="GO:0008728">
    <property type="term" value="F:GTP diphosphokinase activity"/>
    <property type="evidence" value="ECO:0007669"/>
    <property type="project" value="UniProtKB-EC"/>
</dbReference>
<accession>A0A9Q5CF80</accession>
<keyword evidence="5" id="KW-0547">Nucleotide-binding</keyword>
<dbReference type="Proteomes" id="UP001193748">
    <property type="component" value="Unassembled WGS sequence"/>
</dbReference>
<dbReference type="EMBL" id="JABSXK010000001">
    <property type="protein sequence ID" value="NRV09515.1"/>
    <property type="molecule type" value="Genomic_DNA"/>
</dbReference>
<dbReference type="CDD" id="cd05399">
    <property type="entry name" value="NT_Rel-Spo_like"/>
    <property type="match status" value="1"/>
</dbReference>
<protein>
    <submittedName>
        <fullName evidence="10">GTP pyrophosphokinase</fullName>
        <ecNumber evidence="10">2.7.6.5</ecNumber>
    </submittedName>
</protein>
<evidence type="ECO:0000256" key="1">
    <source>
        <dbReference type="ARBA" id="ARBA00004976"/>
    </source>
</evidence>
<dbReference type="InterPro" id="IPR052366">
    <property type="entry name" value="GTP_Pyrophosphokinase"/>
</dbReference>
<evidence type="ECO:0000256" key="4">
    <source>
        <dbReference type="ARBA" id="ARBA00022679"/>
    </source>
</evidence>
<dbReference type="GO" id="GO:0005524">
    <property type="term" value="F:ATP binding"/>
    <property type="evidence" value="ECO:0007669"/>
    <property type="project" value="UniProtKB-KW"/>
</dbReference>
<keyword evidence="6" id="KW-0418">Kinase</keyword>
<comment type="subunit">
    <text evidence="3">Homotetramer.</text>
</comment>
<evidence type="ECO:0000256" key="6">
    <source>
        <dbReference type="ARBA" id="ARBA00022777"/>
    </source>
</evidence>
<evidence type="ECO:0000313" key="9">
    <source>
        <dbReference type="EMBL" id="NRT91065.1"/>
    </source>
</evidence>
<organism evidence="10 11">
    <name type="scientific">Clostridium beijerinckii</name>
    <name type="common">Clostridium MP</name>
    <dbReference type="NCBI Taxonomy" id="1520"/>
    <lineage>
        <taxon>Bacteria</taxon>
        <taxon>Bacillati</taxon>
        <taxon>Bacillota</taxon>
        <taxon>Clostridia</taxon>
        <taxon>Eubacteriales</taxon>
        <taxon>Clostridiaceae</taxon>
        <taxon>Clostridium</taxon>
    </lineage>
</organism>
<dbReference type="Pfam" id="PF04607">
    <property type="entry name" value="RelA_SpoT"/>
    <property type="match status" value="1"/>
</dbReference>
<evidence type="ECO:0000313" key="10">
    <source>
        <dbReference type="EMBL" id="NRV09515.1"/>
    </source>
</evidence>
<reference evidence="9" key="3">
    <citation type="journal article" date="2022" name="Nat. Biotechnol.">
        <title>Carbon-negative production of acetone and isopropanol by gas fermentation at industrial pilot scale.</title>
        <authorList>
            <person name="Liew F.E."/>
            <person name="Nogle R."/>
            <person name="Abdalla T."/>
            <person name="Rasor B.J."/>
            <person name="Canter C."/>
            <person name="Jensen R.O."/>
            <person name="Wang L."/>
            <person name="Strutz J."/>
            <person name="Chirania P."/>
            <person name="De Tissera S."/>
            <person name="Mueller A.P."/>
            <person name="Ruan Z."/>
            <person name="Gao A."/>
            <person name="Tran L."/>
            <person name="Engle N.L."/>
            <person name="Bromley J.C."/>
            <person name="Daniell J."/>
            <person name="Conrado R."/>
            <person name="Tschaplinski T.J."/>
            <person name="Giannone R.J."/>
            <person name="Hettich R.L."/>
            <person name="Karim A.S."/>
            <person name="Simpson S.D."/>
            <person name="Brown S.D."/>
            <person name="Leang C."/>
            <person name="Jewett M.C."/>
            <person name="Kopke M."/>
        </authorList>
    </citation>
    <scope>NUCLEOTIDE SEQUENCE</scope>
    <source>
        <strain evidence="9">DJ080</strain>
    </source>
</reference>
<evidence type="ECO:0000313" key="11">
    <source>
        <dbReference type="Proteomes" id="UP000821656"/>
    </source>
</evidence>
<evidence type="ECO:0000256" key="7">
    <source>
        <dbReference type="ARBA" id="ARBA00022840"/>
    </source>
</evidence>
<dbReference type="OMA" id="VWATIEH"/>
<evidence type="ECO:0000259" key="8">
    <source>
        <dbReference type="SMART" id="SM00954"/>
    </source>
</evidence>
<dbReference type="EC" id="2.7.6.5" evidence="10"/>
<dbReference type="GO" id="GO:0015969">
    <property type="term" value="P:guanosine tetraphosphate metabolic process"/>
    <property type="evidence" value="ECO:0007669"/>
    <property type="project" value="InterPro"/>
</dbReference>
<keyword evidence="4 10" id="KW-0808">Transferase</keyword>